<dbReference type="EMBL" id="CP097635">
    <property type="protein sequence ID" value="URI07232.1"/>
    <property type="molecule type" value="Genomic_DNA"/>
</dbReference>
<proteinExistence type="predicted"/>
<sequence>MNLKRLPTAIEGLDDILQGGLFEGGVYIFEGPPGVGKTTLANQMAYQLASQRQQRTLYVTLLAESHARMLQHMEQQVFFDRQQVSAGIFYVSAYRELEDGGLKAVVGLLRGELLRSRASLLVIDGLVVEHRGLSSDAVRQFVHELQSLVSAMSCTCLVLTSGNGNALSAEQTMVDGIFTFEDHGFHWRAERRMQVRKFRGSQVIRGSHTFCISQRGLQFFPRLESLPLRHQGGSLGDAVVSTGLPAWDGLLRSGGVLAGSSSVVIGHSGAGKTTLALAFAAAASPGTPGLMMACTEFAADLRRLSTSLGLDVAAAMDAGSLTIEHLGHEDESMDEMGHKLLRLVDERRIRRVVVDGLEGLADTLAFSERGYRFLGRLLTELKVRGVTSLFTVDPAALAVAAGTGLAEGVVGWFDNAFVFKTGFGEPGEGEARTLVVAKVRGTQPARGAADMQLSLLGAERPPSH</sequence>
<gene>
    <name evidence="2" type="ORF">MW290_00990</name>
</gene>
<dbReference type="InterPro" id="IPR014774">
    <property type="entry name" value="KaiC-like_dom"/>
</dbReference>
<dbReference type="InterPro" id="IPR003593">
    <property type="entry name" value="AAA+_ATPase"/>
</dbReference>
<feature type="domain" description="KaiC" evidence="1">
    <location>
        <begin position="4"/>
        <end position="234"/>
    </location>
</feature>
<accession>A0ABY4S5D4</accession>
<evidence type="ECO:0000313" key="3">
    <source>
        <dbReference type="Proteomes" id="UP001056201"/>
    </source>
</evidence>
<name>A0ABY4S5D4_AQUTE</name>
<dbReference type="Gene3D" id="3.40.50.300">
    <property type="entry name" value="P-loop containing nucleotide triphosphate hydrolases"/>
    <property type="match status" value="2"/>
</dbReference>
<reference evidence="2" key="1">
    <citation type="submission" date="2022-05" db="EMBL/GenBank/DDBJ databases">
        <title>An RpoN-dependent PEP-CTERM gene is involved in floc formation of an Aquincola tertiaricarbonis strain.</title>
        <authorList>
            <person name="Qiu D."/>
            <person name="Xia M."/>
        </authorList>
    </citation>
    <scope>NUCLEOTIDE SEQUENCE</scope>
    <source>
        <strain evidence="2">RN12</strain>
    </source>
</reference>
<dbReference type="InterPro" id="IPR010624">
    <property type="entry name" value="KaiC_dom"/>
</dbReference>
<dbReference type="SUPFAM" id="SSF52540">
    <property type="entry name" value="P-loop containing nucleoside triphosphate hydrolases"/>
    <property type="match status" value="2"/>
</dbReference>
<dbReference type="RefSeq" id="WP_250195497.1">
    <property type="nucleotide sequence ID" value="NZ_CP097635.1"/>
</dbReference>
<keyword evidence="3" id="KW-1185">Reference proteome</keyword>
<evidence type="ECO:0000259" key="1">
    <source>
        <dbReference type="PROSITE" id="PS51146"/>
    </source>
</evidence>
<dbReference type="SMART" id="SM00382">
    <property type="entry name" value="AAA"/>
    <property type="match status" value="2"/>
</dbReference>
<evidence type="ECO:0000313" key="2">
    <source>
        <dbReference type="EMBL" id="URI07232.1"/>
    </source>
</evidence>
<dbReference type="Pfam" id="PF06745">
    <property type="entry name" value="ATPase"/>
    <property type="match status" value="2"/>
</dbReference>
<organism evidence="2 3">
    <name type="scientific">Aquincola tertiaricarbonis</name>
    <dbReference type="NCBI Taxonomy" id="391953"/>
    <lineage>
        <taxon>Bacteria</taxon>
        <taxon>Pseudomonadati</taxon>
        <taxon>Pseudomonadota</taxon>
        <taxon>Betaproteobacteria</taxon>
        <taxon>Burkholderiales</taxon>
        <taxon>Sphaerotilaceae</taxon>
        <taxon>Aquincola</taxon>
    </lineage>
</organism>
<dbReference type="PANTHER" id="PTHR42926">
    <property type="match status" value="1"/>
</dbReference>
<protein>
    <submittedName>
        <fullName evidence="2">NACHT domain-containing protein</fullName>
    </submittedName>
</protein>
<dbReference type="InterPro" id="IPR027417">
    <property type="entry name" value="P-loop_NTPase"/>
</dbReference>
<dbReference type="Proteomes" id="UP001056201">
    <property type="component" value="Chromosome 1"/>
</dbReference>
<dbReference type="InterPro" id="IPR051347">
    <property type="entry name" value="Circadian_clock_KaiC-rel"/>
</dbReference>
<dbReference type="PANTHER" id="PTHR42926:SF1">
    <property type="entry name" value="CIRCADIAN CLOCK OSCILLATOR PROTEIN KAIC 1"/>
    <property type="match status" value="1"/>
</dbReference>
<dbReference type="PROSITE" id="PS51146">
    <property type="entry name" value="KAIC"/>
    <property type="match status" value="2"/>
</dbReference>
<feature type="domain" description="KaiC" evidence="1">
    <location>
        <begin position="238"/>
        <end position="464"/>
    </location>
</feature>